<evidence type="ECO:0000313" key="1">
    <source>
        <dbReference type="EMBL" id="MPC41193.1"/>
    </source>
</evidence>
<organism evidence="1 2">
    <name type="scientific">Portunus trituberculatus</name>
    <name type="common">Swimming crab</name>
    <name type="synonym">Neptunus trituberculatus</name>
    <dbReference type="NCBI Taxonomy" id="210409"/>
    <lineage>
        <taxon>Eukaryota</taxon>
        <taxon>Metazoa</taxon>
        <taxon>Ecdysozoa</taxon>
        <taxon>Arthropoda</taxon>
        <taxon>Crustacea</taxon>
        <taxon>Multicrustacea</taxon>
        <taxon>Malacostraca</taxon>
        <taxon>Eumalacostraca</taxon>
        <taxon>Eucarida</taxon>
        <taxon>Decapoda</taxon>
        <taxon>Pleocyemata</taxon>
        <taxon>Brachyura</taxon>
        <taxon>Eubrachyura</taxon>
        <taxon>Portunoidea</taxon>
        <taxon>Portunidae</taxon>
        <taxon>Portuninae</taxon>
        <taxon>Portunus</taxon>
    </lineage>
</organism>
<dbReference type="EMBL" id="VSRR010004965">
    <property type="protein sequence ID" value="MPC41193.1"/>
    <property type="molecule type" value="Genomic_DNA"/>
</dbReference>
<accession>A0A5B7F7X7</accession>
<sequence length="242" mass="26491">MGSAVQLPPISGAGNFIYTGTPIRAHIITQAHLGCNHLEPGCTWTPFTSHAHHHHGNHNQGNTIVGSHSRGRTGSNAPSPAFVAHHQASARGKPTIHLNLECRVRQRKDWAAAQVFLRHGSGDMNFLSEQDAFNSLLTVQILANDVSFPTHKKVGSLDPVLTDLHDSSILCHQHGMMDTSDHHAVLTRVKLNMARKATPHETGRSVIEVQVTSGRVERLMREVEENKATGLDDITLPPQTLR</sequence>
<keyword evidence="2" id="KW-1185">Reference proteome</keyword>
<reference evidence="1 2" key="1">
    <citation type="submission" date="2019-05" db="EMBL/GenBank/DDBJ databases">
        <title>Another draft genome of Portunus trituberculatus and its Hox gene families provides insights of decapod evolution.</title>
        <authorList>
            <person name="Jeong J.-H."/>
            <person name="Song I."/>
            <person name="Kim S."/>
            <person name="Choi T."/>
            <person name="Kim D."/>
            <person name="Ryu S."/>
            <person name="Kim W."/>
        </authorList>
    </citation>
    <scope>NUCLEOTIDE SEQUENCE [LARGE SCALE GENOMIC DNA]</scope>
    <source>
        <tissue evidence="1">Muscle</tissue>
    </source>
</reference>
<evidence type="ECO:0000313" key="2">
    <source>
        <dbReference type="Proteomes" id="UP000324222"/>
    </source>
</evidence>
<gene>
    <name evidence="1" type="ORF">E2C01_034780</name>
</gene>
<name>A0A5B7F7X7_PORTR</name>
<protein>
    <submittedName>
        <fullName evidence="1">Uncharacterized protein</fullName>
    </submittedName>
</protein>
<dbReference type="AlphaFoldDB" id="A0A5B7F7X7"/>
<dbReference type="OrthoDB" id="10065625at2759"/>
<dbReference type="Proteomes" id="UP000324222">
    <property type="component" value="Unassembled WGS sequence"/>
</dbReference>
<proteinExistence type="predicted"/>
<comment type="caution">
    <text evidence="1">The sequence shown here is derived from an EMBL/GenBank/DDBJ whole genome shotgun (WGS) entry which is preliminary data.</text>
</comment>